<dbReference type="Proteomes" id="UP001497516">
    <property type="component" value="Chromosome 5"/>
</dbReference>
<evidence type="ECO:0000256" key="1">
    <source>
        <dbReference type="SAM" id="MobiDB-lite"/>
    </source>
</evidence>
<reference evidence="2 3" key="1">
    <citation type="submission" date="2024-04" db="EMBL/GenBank/DDBJ databases">
        <authorList>
            <person name="Fracassetti M."/>
        </authorList>
    </citation>
    <scope>NUCLEOTIDE SEQUENCE [LARGE SCALE GENOMIC DNA]</scope>
</reference>
<sequence length="86" mass="9343">MGFVLDEPEEDEALVAIFLTRLDIIAQRGLKRARDGSGRKEEEIAKGVSSRFWIERKKGARFRLGYGGGGSSGKKGAVSNMEAAGR</sequence>
<dbReference type="AlphaFoldDB" id="A0AAV2ENT6"/>
<gene>
    <name evidence="2" type="ORF">LTRI10_LOCUS28447</name>
</gene>
<accession>A0AAV2ENT6</accession>
<proteinExistence type="predicted"/>
<keyword evidence="3" id="KW-1185">Reference proteome</keyword>
<feature type="region of interest" description="Disordered" evidence="1">
    <location>
        <begin position="67"/>
        <end position="86"/>
    </location>
</feature>
<organism evidence="2 3">
    <name type="scientific">Linum trigynum</name>
    <dbReference type="NCBI Taxonomy" id="586398"/>
    <lineage>
        <taxon>Eukaryota</taxon>
        <taxon>Viridiplantae</taxon>
        <taxon>Streptophyta</taxon>
        <taxon>Embryophyta</taxon>
        <taxon>Tracheophyta</taxon>
        <taxon>Spermatophyta</taxon>
        <taxon>Magnoliopsida</taxon>
        <taxon>eudicotyledons</taxon>
        <taxon>Gunneridae</taxon>
        <taxon>Pentapetalae</taxon>
        <taxon>rosids</taxon>
        <taxon>fabids</taxon>
        <taxon>Malpighiales</taxon>
        <taxon>Linaceae</taxon>
        <taxon>Linum</taxon>
    </lineage>
</organism>
<evidence type="ECO:0000313" key="2">
    <source>
        <dbReference type="EMBL" id="CAL1387464.1"/>
    </source>
</evidence>
<evidence type="ECO:0000313" key="3">
    <source>
        <dbReference type="Proteomes" id="UP001497516"/>
    </source>
</evidence>
<name>A0AAV2ENT6_9ROSI</name>
<protein>
    <submittedName>
        <fullName evidence="2">Uncharacterized protein</fullName>
    </submittedName>
</protein>
<dbReference type="EMBL" id="OZ034818">
    <property type="protein sequence ID" value="CAL1387464.1"/>
    <property type="molecule type" value="Genomic_DNA"/>
</dbReference>